<dbReference type="InterPro" id="IPR016187">
    <property type="entry name" value="CTDL_fold"/>
</dbReference>
<proteinExistence type="predicted"/>
<reference evidence="1" key="1">
    <citation type="journal article" date="2012" name="Nature">
        <title>The oyster genome reveals stress adaptation and complexity of shell formation.</title>
        <authorList>
            <person name="Zhang G."/>
            <person name="Fang X."/>
            <person name="Guo X."/>
            <person name="Li L."/>
            <person name="Luo R."/>
            <person name="Xu F."/>
            <person name="Yang P."/>
            <person name="Zhang L."/>
            <person name="Wang X."/>
            <person name="Qi H."/>
            <person name="Xiong Z."/>
            <person name="Que H."/>
            <person name="Xie Y."/>
            <person name="Holland P.W."/>
            <person name="Paps J."/>
            <person name="Zhu Y."/>
            <person name="Wu F."/>
            <person name="Chen Y."/>
            <person name="Wang J."/>
            <person name="Peng C."/>
            <person name="Meng J."/>
            <person name="Yang L."/>
            <person name="Liu J."/>
            <person name="Wen B."/>
            <person name="Zhang N."/>
            <person name="Huang Z."/>
            <person name="Zhu Q."/>
            <person name="Feng Y."/>
            <person name="Mount A."/>
            <person name="Hedgecock D."/>
            <person name="Xu Z."/>
            <person name="Liu Y."/>
            <person name="Domazet-Loso T."/>
            <person name="Du Y."/>
            <person name="Sun X."/>
            <person name="Zhang S."/>
            <person name="Liu B."/>
            <person name="Cheng P."/>
            <person name="Jiang X."/>
            <person name="Li J."/>
            <person name="Fan D."/>
            <person name="Wang W."/>
            <person name="Fu W."/>
            <person name="Wang T."/>
            <person name="Wang B."/>
            <person name="Zhang J."/>
            <person name="Peng Z."/>
            <person name="Li Y."/>
            <person name="Li N."/>
            <person name="Wang J."/>
            <person name="Chen M."/>
            <person name="He Y."/>
            <person name="Tan F."/>
            <person name="Song X."/>
            <person name="Zheng Q."/>
            <person name="Huang R."/>
            <person name="Yang H."/>
            <person name="Du X."/>
            <person name="Chen L."/>
            <person name="Yang M."/>
            <person name="Gaffney P.M."/>
            <person name="Wang S."/>
            <person name="Luo L."/>
            <person name="She Z."/>
            <person name="Ming Y."/>
            <person name="Huang W."/>
            <person name="Zhang S."/>
            <person name="Huang B."/>
            <person name="Zhang Y."/>
            <person name="Qu T."/>
            <person name="Ni P."/>
            <person name="Miao G."/>
            <person name="Wang J."/>
            <person name="Wang Q."/>
            <person name="Steinberg C.E."/>
            <person name="Wang H."/>
            <person name="Li N."/>
            <person name="Qian L."/>
            <person name="Zhang G."/>
            <person name="Li Y."/>
            <person name="Yang H."/>
            <person name="Liu X."/>
            <person name="Wang J."/>
            <person name="Yin Y."/>
            <person name="Wang J."/>
        </authorList>
    </citation>
    <scope>NUCLEOTIDE SEQUENCE [LARGE SCALE GENOMIC DNA]</scope>
    <source>
        <strain evidence="1">05x7-T-G4-1.051#20</strain>
    </source>
</reference>
<dbReference type="CDD" id="cd00037">
    <property type="entry name" value="CLECT"/>
    <property type="match status" value="1"/>
</dbReference>
<dbReference type="PROSITE" id="PS50041">
    <property type="entry name" value="C_TYPE_LECTIN_2"/>
    <property type="match status" value="1"/>
</dbReference>
<dbReference type="InterPro" id="IPR050111">
    <property type="entry name" value="C-type_lectin/snaclec_domain"/>
</dbReference>
<accession>K1REW0</accession>
<dbReference type="SUPFAM" id="SSF56436">
    <property type="entry name" value="C-type lectin-like"/>
    <property type="match status" value="1"/>
</dbReference>
<dbReference type="InParanoid" id="K1REW0"/>
<dbReference type="AlphaFoldDB" id="K1REW0"/>
<dbReference type="EMBL" id="JH819119">
    <property type="protein sequence ID" value="EKC32606.1"/>
    <property type="molecule type" value="Genomic_DNA"/>
</dbReference>
<name>K1REW0_MAGGI</name>
<gene>
    <name evidence="1" type="ORF">CGI_10006493</name>
</gene>
<organism evidence="1">
    <name type="scientific">Magallana gigas</name>
    <name type="common">Pacific oyster</name>
    <name type="synonym">Crassostrea gigas</name>
    <dbReference type="NCBI Taxonomy" id="29159"/>
    <lineage>
        <taxon>Eukaryota</taxon>
        <taxon>Metazoa</taxon>
        <taxon>Spiralia</taxon>
        <taxon>Lophotrochozoa</taxon>
        <taxon>Mollusca</taxon>
        <taxon>Bivalvia</taxon>
        <taxon>Autobranchia</taxon>
        <taxon>Pteriomorphia</taxon>
        <taxon>Ostreida</taxon>
        <taxon>Ostreoidea</taxon>
        <taxon>Ostreidae</taxon>
        <taxon>Magallana</taxon>
    </lineage>
</organism>
<dbReference type="InterPro" id="IPR016186">
    <property type="entry name" value="C-type_lectin-like/link_sf"/>
</dbReference>
<dbReference type="PANTHER" id="PTHR22803">
    <property type="entry name" value="MANNOSE, PHOSPHOLIPASE, LECTIN RECEPTOR RELATED"/>
    <property type="match status" value="1"/>
</dbReference>
<sequence>MFLGIDFMQEHGVQLHCSTGEFRVGASLAKHPTFKASSPSMQAVSVRRMRAFIPLFVGGIDCKITSELPDVILEPLDEFSVGVIPSRPYNKSGTRELATFMSSEYWLGLKEATWNDAAIDCLSKGAKLVEIESSAEDNFILTLAMELTRNVWLGGTDMTVEGKWVWQSTGTIFSYSAWNGGQPNNYQNQTVSVFIDHTA</sequence>
<dbReference type="Pfam" id="PF00059">
    <property type="entry name" value="Lectin_C"/>
    <property type="match status" value="1"/>
</dbReference>
<evidence type="ECO:0000313" key="1">
    <source>
        <dbReference type="EMBL" id="EKC32606.1"/>
    </source>
</evidence>
<dbReference type="InterPro" id="IPR001304">
    <property type="entry name" value="C-type_lectin-like"/>
</dbReference>
<protein>
    <submittedName>
        <fullName evidence="1">Nattectin</fullName>
    </submittedName>
</protein>
<dbReference type="Gene3D" id="3.10.100.10">
    <property type="entry name" value="Mannose-Binding Protein A, subunit A"/>
    <property type="match status" value="1"/>
</dbReference>
<dbReference type="HOGENOM" id="CLU_1373434_0_0_1"/>